<dbReference type="InterPro" id="IPR015500">
    <property type="entry name" value="Peptidase_S8_subtilisin-rel"/>
</dbReference>
<dbReference type="InterPro" id="IPR023827">
    <property type="entry name" value="Peptidase_S8_Asp-AS"/>
</dbReference>
<evidence type="ECO:0000256" key="4">
    <source>
        <dbReference type="ARBA" id="ARBA00022825"/>
    </source>
</evidence>
<dbReference type="SUPFAM" id="SSF52743">
    <property type="entry name" value="Subtilisin-like"/>
    <property type="match status" value="1"/>
</dbReference>
<organism evidence="11 12">
    <name type="scientific">Sanguibacter antarcticus</name>
    <dbReference type="NCBI Taxonomy" id="372484"/>
    <lineage>
        <taxon>Bacteria</taxon>
        <taxon>Bacillati</taxon>
        <taxon>Actinomycetota</taxon>
        <taxon>Actinomycetes</taxon>
        <taxon>Micrococcales</taxon>
        <taxon>Sanguibacteraceae</taxon>
        <taxon>Sanguibacter</taxon>
    </lineage>
</organism>
<dbReference type="PANTHER" id="PTHR43806:SF11">
    <property type="entry name" value="CEREVISIN-RELATED"/>
    <property type="match status" value="1"/>
</dbReference>
<gene>
    <name evidence="11" type="ORF">ATL42_1202</name>
</gene>
<dbReference type="PRINTS" id="PR00723">
    <property type="entry name" value="SUBTILISIN"/>
</dbReference>
<dbReference type="RefSeq" id="WP_169925349.1">
    <property type="nucleotide sequence ID" value="NZ_PDJG01000001.1"/>
</dbReference>
<dbReference type="InterPro" id="IPR000209">
    <property type="entry name" value="Peptidase_S8/S53_dom"/>
</dbReference>
<evidence type="ECO:0000256" key="8">
    <source>
        <dbReference type="SAM" id="MobiDB-lite"/>
    </source>
</evidence>
<name>A0A2A9E530_9MICO</name>
<dbReference type="InterPro" id="IPR036852">
    <property type="entry name" value="Peptidase_S8/S53_dom_sf"/>
</dbReference>
<keyword evidence="2 6" id="KW-0645">Protease</keyword>
<dbReference type="AlphaFoldDB" id="A0A2A9E530"/>
<dbReference type="PROSITE" id="PS00137">
    <property type="entry name" value="SUBTILASE_HIS"/>
    <property type="match status" value="1"/>
</dbReference>
<dbReference type="InterPro" id="IPR050131">
    <property type="entry name" value="Peptidase_S8_subtilisin-like"/>
</dbReference>
<dbReference type="InterPro" id="IPR022398">
    <property type="entry name" value="Peptidase_S8_His-AS"/>
</dbReference>
<dbReference type="GO" id="GO:0004252">
    <property type="term" value="F:serine-type endopeptidase activity"/>
    <property type="evidence" value="ECO:0007669"/>
    <property type="project" value="UniProtKB-UniRule"/>
</dbReference>
<dbReference type="PROSITE" id="PS51892">
    <property type="entry name" value="SUBTILASE"/>
    <property type="match status" value="1"/>
</dbReference>
<keyword evidence="12" id="KW-1185">Reference proteome</keyword>
<reference evidence="11 12" key="1">
    <citation type="submission" date="2017-10" db="EMBL/GenBank/DDBJ databases">
        <title>Sequencing the genomes of 1000 actinobacteria strains.</title>
        <authorList>
            <person name="Klenk H.-P."/>
        </authorList>
    </citation>
    <scope>NUCLEOTIDE SEQUENCE [LARGE SCALE GENOMIC DNA]</scope>
    <source>
        <strain evidence="11 12">DSM 18966</strain>
    </source>
</reference>
<evidence type="ECO:0000259" key="10">
    <source>
        <dbReference type="Pfam" id="PF00082"/>
    </source>
</evidence>
<evidence type="ECO:0000256" key="6">
    <source>
        <dbReference type="PROSITE-ProRule" id="PRU01240"/>
    </source>
</evidence>
<dbReference type="Gene3D" id="3.40.50.200">
    <property type="entry name" value="Peptidase S8/S53 domain"/>
    <property type="match status" value="2"/>
</dbReference>
<feature type="region of interest" description="Disordered" evidence="8">
    <location>
        <begin position="1122"/>
        <end position="1190"/>
    </location>
</feature>
<comment type="caution">
    <text evidence="11">The sequence shown here is derived from an EMBL/GenBank/DDBJ whole genome shotgun (WGS) entry which is preliminary data.</text>
</comment>
<keyword evidence="4 6" id="KW-0720">Serine protease</keyword>
<feature type="active site" description="Charge relay system" evidence="5 6">
    <location>
        <position position="205"/>
    </location>
</feature>
<evidence type="ECO:0000313" key="12">
    <source>
        <dbReference type="Proteomes" id="UP000225548"/>
    </source>
</evidence>
<dbReference type="PROSITE" id="PS00138">
    <property type="entry name" value="SUBTILASE_SER"/>
    <property type="match status" value="1"/>
</dbReference>
<feature type="chain" id="PRO_5038988279" evidence="9">
    <location>
        <begin position="28"/>
        <end position="1190"/>
    </location>
</feature>
<evidence type="ECO:0000313" key="11">
    <source>
        <dbReference type="EMBL" id="PFG33332.1"/>
    </source>
</evidence>
<feature type="compositionally biased region" description="Basic and acidic residues" evidence="8">
    <location>
        <begin position="1161"/>
        <end position="1183"/>
    </location>
</feature>
<sequence>MRSRLTGTRTILATAVATALVTTSLVAGTAAASTDPVDVTAYGLGAPIDPGDAVLSPRLTDLEGRISVFVQTAGESALAVDQQAKQTQRTQTPGQSAQGAQRADEIVDTAAAIESAVVADDPAAEVLYVARYTVPGVAISADADAIRQLVDEADVVKITPIVPRSTGLPQDADPANAQSAELVKTLDTWTQTGQTGEGATVAVIDTGIDYTHADFGGPGTVEAYETAVASTDAPVEGWYDPAKYLGGYDFAGSTYNADPSSADYQPVPEPDANPVDGPGGSHGTHVSGTALGYGVAADSTTFRGSYSDLTAGVLDDFVVGPGSAPLAGLYSLKVFGDFGGSTDVVGAALDWVGESIADGNQVDVINMSLGSDYGAVDDPDNAKVVALMDYGVLPVIAAGNAGDLTDVAGSPGNTGRSLAVAATANGHGLLDAMAVTAPAELTADSPYAGQYSVNFSGDFAVAGTVAAPTDPANLDGCTAFNDTDAALLAGKIAWLEWDDDDVACGSGARFNNAAAAGAIGVVLTSGLSTFESGIAGNFAIPGIQLTVVGTQALTDPAHDGTLEVELRSDLAHTFGTFDGALVDTPAGFTSRGVHGSYGDVVKPDVAAPGVSIVSAGSGTGTGLKVSSGTSMATPMTAGVAALVTQAHPSWTPDDIKAAIINTATHDVSEVDSTQTYAPLRVGTGRIDALQAVTNTVTVQSVDSGGLVTASFGVVEVGGALDEQRVVRVTNHGETQADYTLAYVPRTTMPGVTYTLSTDAVSLAPGESVDVTVTLSVPDPTALRKTIDPTMESVQDGIVREFVADASGIIELTPVPDGVSRLRVAVYAAPEPVSDMAAAAKVAFQGKKDETARLSLTGRGVAQGEGAEAYVSLLAPFQLGIEDPAEVFPESSAVQTLTGLDIRYVGASTTAPQLTDPSQGTVSFGIVMEGDAASLSPSGYPVVFIDVDKDETPDYITYISKLGAVDVDVAVTVDAATGESVDIQLVNVQPGGLDANVFDTNVMVLPVSLAAIGFTSGSTSTEISYSVQTESYYAPGYLDDPQNVVVDETATATFDVFAPALWFGTAGDGASESVVFQDTPGTLAVNRSVADRWPHRAGTDARSAKVEPQVLLLHLHNASGDRAELVATSTSKSKPTPTPKPTPKPKPTATPAPSPSPTAEPCRADPPRHPYTDFGRDRPCRSVERCCTSGR</sequence>
<evidence type="ECO:0000256" key="2">
    <source>
        <dbReference type="ARBA" id="ARBA00022670"/>
    </source>
</evidence>
<evidence type="ECO:0000256" key="7">
    <source>
        <dbReference type="RuleBase" id="RU003355"/>
    </source>
</evidence>
<comment type="similarity">
    <text evidence="1 6 7">Belongs to the peptidase S8 family.</text>
</comment>
<proteinExistence type="inferred from homology"/>
<protein>
    <submittedName>
        <fullName evidence="11">Subtilase family protein</fullName>
    </submittedName>
</protein>
<evidence type="ECO:0000256" key="9">
    <source>
        <dbReference type="SAM" id="SignalP"/>
    </source>
</evidence>
<dbReference type="GO" id="GO:0006508">
    <property type="term" value="P:proteolysis"/>
    <property type="evidence" value="ECO:0007669"/>
    <property type="project" value="UniProtKB-KW"/>
</dbReference>
<evidence type="ECO:0000256" key="1">
    <source>
        <dbReference type="ARBA" id="ARBA00011073"/>
    </source>
</evidence>
<evidence type="ECO:0000256" key="3">
    <source>
        <dbReference type="ARBA" id="ARBA00022801"/>
    </source>
</evidence>
<keyword evidence="3 6" id="KW-0378">Hydrolase</keyword>
<keyword evidence="9" id="KW-0732">Signal</keyword>
<feature type="signal peptide" evidence="9">
    <location>
        <begin position="1"/>
        <end position="27"/>
    </location>
</feature>
<feature type="region of interest" description="Disordered" evidence="8">
    <location>
        <begin position="257"/>
        <end position="284"/>
    </location>
</feature>
<feature type="active site" description="Charge relay system" evidence="5 6">
    <location>
        <position position="630"/>
    </location>
</feature>
<feature type="compositionally biased region" description="Pro residues" evidence="8">
    <location>
        <begin position="1135"/>
        <end position="1157"/>
    </location>
</feature>
<accession>A0A2A9E530</accession>
<dbReference type="CDD" id="cd07474">
    <property type="entry name" value="Peptidases_S8_subtilisin_Vpr-like"/>
    <property type="match status" value="1"/>
</dbReference>
<dbReference type="InterPro" id="IPR034213">
    <property type="entry name" value="S8_Vpr-like"/>
</dbReference>
<dbReference type="Pfam" id="PF00082">
    <property type="entry name" value="Peptidase_S8"/>
    <property type="match status" value="1"/>
</dbReference>
<feature type="domain" description="Peptidase S8/S53" evidence="10">
    <location>
        <begin position="196"/>
        <end position="666"/>
    </location>
</feature>
<dbReference type="PANTHER" id="PTHR43806">
    <property type="entry name" value="PEPTIDASE S8"/>
    <property type="match status" value="1"/>
</dbReference>
<evidence type="ECO:0000256" key="5">
    <source>
        <dbReference type="PIRSR" id="PIRSR615500-1"/>
    </source>
</evidence>
<dbReference type="PROSITE" id="PS00136">
    <property type="entry name" value="SUBTILASE_ASP"/>
    <property type="match status" value="1"/>
</dbReference>
<dbReference type="Proteomes" id="UP000225548">
    <property type="component" value="Unassembled WGS sequence"/>
</dbReference>
<dbReference type="EMBL" id="PDJG01000001">
    <property type="protein sequence ID" value="PFG33332.1"/>
    <property type="molecule type" value="Genomic_DNA"/>
</dbReference>
<feature type="active site" description="Charge relay system" evidence="5 6">
    <location>
        <position position="282"/>
    </location>
</feature>
<dbReference type="InterPro" id="IPR023828">
    <property type="entry name" value="Peptidase_S8_Ser-AS"/>
</dbReference>